<protein>
    <submittedName>
        <fullName evidence="2">Uncharacterized protein</fullName>
    </submittedName>
</protein>
<keyword evidence="1" id="KW-1133">Transmembrane helix</keyword>
<gene>
    <name evidence="2" type="ORF">QR46_3871</name>
</gene>
<proteinExistence type="predicted"/>
<keyword evidence="1" id="KW-0812">Transmembrane</keyword>
<sequence length="58" mass="6904">MMTPPIYSPVEWYTERFMTLLAIRFLKTRDIVYLCVLGMLGYLLVIRLLKELQNLLPL</sequence>
<keyword evidence="1" id="KW-0472">Membrane</keyword>
<dbReference type="OrthoDB" id="10366137at2759"/>
<feature type="transmembrane region" description="Helical" evidence="1">
    <location>
        <begin position="31"/>
        <end position="49"/>
    </location>
</feature>
<dbReference type="Proteomes" id="UP000070089">
    <property type="component" value="Unassembled WGS sequence"/>
</dbReference>
<evidence type="ECO:0000313" key="2">
    <source>
        <dbReference type="EMBL" id="KWX12141.1"/>
    </source>
</evidence>
<dbReference type="VEuPathDB" id="GiardiaDB:QR46_3871"/>
<organism evidence="2 3">
    <name type="scientific">Giardia duodenalis assemblage B</name>
    <dbReference type="NCBI Taxonomy" id="1394984"/>
    <lineage>
        <taxon>Eukaryota</taxon>
        <taxon>Metamonada</taxon>
        <taxon>Diplomonadida</taxon>
        <taxon>Hexamitidae</taxon>
        <taxon>Giardiinae</taxon>
        <taxon>Giardia</taxon>
    </lineage>
</organism>
<reference evidence="2 3" key="1">
    <citation type="journal article" date="2015" name="Mol. Biochem. Parasitol.">
        <title>Identification of polymorphic genes for use in assemblage B genotyping assays through comparative genomics of multiple assemblage B Giardia duodenalis isolates.</title>
        <authorList>
            <person name="Wielinga C."/>
            <person name="Thompson R.C."/>
            <person name="Monis P."/>
            <person name="Ryan U."/>
        </authorList>
    </citation>
    <scope>NUCLEOTIDE SEQUENCE [LARGE SCALE GENOMIC DNA]</scope>
    <source>
        <strain evidence="2 3">BAH15c1</strain>
    </source>
</reference>
<dbReference type="AlphaFoldDB" id="A0A132NQ35"/>
<accession>A0A132NQ35</accession>
<evidence type="ECO:0000313" key="3">
    <source>
        <dbReference type="Proteomes" id="UP000070089"/>
    </source>
</evidence>
<name>A0A132NQ35_GIAIN</name>
<evidence type="ECO:0000256" key="1">
    <source>
        <dbReference type="SAM" id="Phobius"/>
    </source>
</evidence>
<comment type="caution">
    <text evidence="2">The sequence shown here is derived from an EMBL/GenBank/DDBJ whole genome shotgun (WGS) entry which is preliminary data.</text>
</comment>
<dbReference type="EMBL" id="JXTI01000133">
    <property type="protein sequence ID" value="KWX12141.1"/>
    <property type="molecule type" value="Genomic_DNA"/>
</dbReference>